<reference evidence="1" key="1">
    <citation type="submission" date="2020-05" db="EMBL/GenBank/DDBJ databases">
        <authorList>
            <person name="Chiriac C."/>
            <person name="Salcher M."/>
            <person name="Ghai R."/>
            <person name="Kavagutti S V."/>
        </authorList>
    </citation>
    <scope>NUCLEOTIDE SEQUENCE</scope>
</reference>
<name>A0A6J7ADH9_9ZZZZ</name>
<dbReference type="InterPro" id="IPR024078">
    <property type="entry name" value="LmbE-like_dom_sf"/>
</dbReference>
<dbReference type="InterPro" id="IPR003737">
    <property type="entry name" value="GlcNAc_PI_deacetylase-related"/>
</dbReference>
<proteinExistence type="predicted"/>
<accession>A0A6J7ADH9</accession>
<dbReference type="PANTHER" id="PTHR12993">
    <property type="entry name" value="N-ACETYLGLUCOSAMINYL-PHOSPHATIDYLINOSITOL DE-N-ACETYLASE-RELATED"/>
    <property type="match status" value="1"/>
</dbReference>
<dbReference type="EMBL" id="CAFABE010000055">
    <property type="protein sequence ID" value="CAB4830867.1"/>
    <property type="molecule type" value="Genomic_DNA"/>
</dbReference>
<dbReference type="GO" id="GO:0016811">
    <property type="term" value="F:hydrolase activity, acting on carbon-nitrogen (but not peptide) bonds, in linear amides"/>
    <property type="evidence" value="ECO:0007669"/>
    <property type="project" value="TreeGrafter"/>
</dbReference>
<dbReference type="EMBL" id="CAFBPM010000023">
    <property type="protein sequence ID" value="CAB5031071.1"/>
    <property type="molecule type" value="Genomic_DNA"/>
</dbReference>
<evidence type="ECO:0000313" key="1">
    <source>
        <dbReference type="EMBL" id="CAB4830867.1"/>
    </source>
</evidence>
<dbReference type="Pfam" id="PF02585">
    <property type="entry name" value="PIG-L"/>
    <property type="match status" value="1"/>
</dbReference>
<dbReference type="AlphaFoldDB" id="A0A6J7ADH9"/>
<dbReference type="Gene3D" id="3.40.50.10320">
    <property type="entry name" value="LmbE-like"/>
    <property type="match status" value="1"/>
</dbReference>
<organism evidence="1">
    <name type="scientific">freshwater metagenome</name>
    <dbReference type="NCBI Taxonomy" id="449393"/>
    <lineage>
        <taxon>unclassified sequences</taxon>
        <taxon>metagenomes</taxon>
        <taxon>ecological metagenomes</taxon>
    </lineage>
</organism>
<dbReference type="PANTHER" id="PTHR12993:SF11">
    <property type="entry name" value="N-ACETYLGLUCOSAMINYL-PHOSPHATIDYLINOSITOL DE-N-ACETYLASE"/>
    <property type="match status" value="1"/>
</dbReference>
<evidence type="ECO:0000313" key="3">
    <source>
        <dbReference type="EMBL" id="CAB5031071.1"/>
    </source>
</evidence>
<dbReference type="EMBL" id="CAFBLT010000001">
    <property type="protein sequence ID" value="CAB4862859.1"/>
    <property type="molecule type" value="Genomic_DNA"/>
</dbReference>
<protein>
    <submittedName>
        <fullName evidence="1">Unannotated protein</fullName>
    </submittedName>
</protein>
<evidence type="ECO:0000313" key="2">
    <source>
        <dbReference type="EMBL" id="CAB4862859.1"/>
    </source>
</evidence>
<sequence>MSSKRCLLTVHAHPDDEASKGPATVARYHAEGVHTVLVCCTGGEEGEILNPAVVLGEGEGLGSRREGELANAAAAIGYDEVVMLGYRDSGMPDSDANKREDAFWNAPFDEAVGRLVKVIRRTHPQVIVAYPDEQTEYPHPDHIRAHEIAVAAFEAAADPDLYEDAGEAFEVSKLYYTVWPALRMVKLHEKHLELGLESPYDEKFLERLSRRREEHFTTTISVDGFGHVRDDALRAHATQIDPTSSFWFGLPDEVRHGVHPFDHYNLARSRIGPLESEEDDLFSGIS</sequence>
<dbReference type="SUPFAM" id="SSF102588">
    <property type="entry name" value="LmbE-like"/>
    <property type="match status" value="1"/>
</dbReference>
<gene>
    <name evidence="1" type="ORF">UFOPK3164_01158</name>
    <name evidence="2" type="ORF">UFOPK3427_00301</name>
    <name evidence="3" type="ORF">UFOPK4112_01653</name>
</gene>